<feature type="transmembrane region" description="Helical" evidence="1">
    <location>
        <begin position="20"/>
        <end position="40"/>
    </location>
</feature>
<evidence type="ECO:0000313" key="2">
    <source>
        <dbReference type="EMBL" id="MDR6725634.1"/>
    </source>
</evidence>
<protein>
    <recommendedName>
        <fullName evidence="4">DUF1433 domain-containing protein</fullName>
    </recommendedName>
</protein>
<dbReference type="Proteomes" id="UP001254832">
    <property type="component" value="Unassembled WGS sequence"/>
</dbReference>
<keyword evidence="1" id="KW-0812">Transmembrane</keyword>
<keyword evidence="1" id="KW-1133">Transmembrane helix</keyword>
<evidence type="ECO:0000256" key="1">
    <source>
        <dbReference type="SAM" id="Phobius"/>
    </source>
</evidence>
<accession>A0AAP5H3I4</accession>
<keyword evidence="1" id="KW-0472">Membrane</keyword>
<dbReference type="EMBL" id="JAVDTR010000012">
    <property type="protein sequence ID" value="MDR6725634.1"/>
    <property type="molecule type" value="Genomic_DNA"/>
</dbReference>
<sequence>MRYPTQTPVGNRNIRLLKYFSLLLLTLCTVTIATGCGGLSDKEAKTFYKKAIPIGQKYFQEHYDAEIIFTDYDINMPNSSTMFLYGYVKNDQTINISLSLDIPSMEIRSAKGPEDFIKKRIQ</sequence>
<comment type="caution">
    <text evidence="2">The sequence shown here is derived from an EMBL/GenBank/DDBJ whole genome shotgun (WGS) entry which is preliminary data.</text>
</comment>
<name>A0AAP5H3I4_PAEAM</name>
<organism evidence="2 3">
    <name type="scientific">Paenibacillus amylolyticus</name>
    <dbReference type="NCBI Taxonomy" id="1451"/>
    <lineage>
        <taxon>Bacteria</taxon>
        <taxon>Bacillati</taxon>
        <taxon>Bacillota</taxon>
        <taxon>Bacilli</taxon>
        <taxon>Bacillales</taxon>
        <taxon>Paenibacillaceae</taxon>
        <taxon>Paenibacillus</taxon>
    </lineage>
</organism>
<dbReference type="RefSeq" id="WP_310142988.1">
    <property type="nucleotide sequence ID" value="NZ_JAVDTR010000012.1"/>
</dbReference>
<gene>
    <name evidence="2" type="ORF">J2W91_004136</name>
</gene>
<evidence type="ECO:0008006" key="4">
    <source>
        <dbReference type="Google" id="ProtNLM"/>
    </source>
</evidence>
<reference evidence="2" key="1">
    <citation type="submission" date="2023-07" db="EMBL/GenBank/DDBJ databases">
        <title>Sorghum-associated microbial communities from plants grown in Nebraska, USA.</title>
        <authorList>
            <person name="Schachtman D."/>
        </authorList>
    </citation>
    <scope>NUCLEOTIDE SEQUENCE</scope>
    <source>
        <strain evidence="2">BE80</strain>
    </source>
</reference>
<dbReference type="AlphaFoldDB" id="A0AAP5H3I4"/>
<evidence type="ECO:0000313" key="3">
    <source>
        <dbReference type="Proteomes" id="UP001254832"/>
    </source>
</evidence>
<proteinExistence type="predicted"/>